<organism evidence="1 2">
    <name type="scientific">Seminavis robusta</name>
    <dbReference type="NCBI Taxonomy" id="568900"/>
    <lineage>
        <taxon>Eukaryota</taxon>
        <taxon>Sar</taxon>
        <taxon>Stramenopiles</taxon>
        <taxon>Ochrophyta</taxon>
        <taxon>Bacillariophyta</taxon>
        <taxon>Bacillariophyceae</taxon>
        <taxon>Bacillariophycidae</taxon>
        <taxon>Naviculales</taxon>
        <taxon>Naviculaceae</taxon>
        <taxon>Seminavis</taxon>
    </lineage>
</organism>
<name>A0A9N8F439_9STRA</name>
<evidence type="ECO:0000313" key="2">
    <source>
        <dbReference type="Proteomes" id="UP001153069"/>
    </source>
</evidence>
<dbReference type="Proteomes" id="UP001153069">
    <property type="component" value="Unassembled WGS sequence"/>
</dbReference>
<accession>A0A9N8F439</accession>
<proteinExistence type="predicted"/>
<protein>
    <submittedName>
        <fullName evidence="1">Uncharacterized protein</fullName>
    </submittedName>
</protein>
<comment type="caution">
    <text evidence="1">The sequence shown here is derived from an EMBL/GenBank/DDBJ whole genome shotgun (WGS) entry which is preliminary data.</text>
</comment>
<dbReference type="EMBL" id="CAICTM010002791">
    <property type="protein sequence ID" value="CAB9530225.1"/>
    <property type="molecule type" value="Genomic_DNA"/>
</dbReference>
<dbReference type="AlphaFoldDB" id="A0A9N8F439"/>
<evidence type="ECO:0000313" key="1">
    <source>
        <dbReference type="EMBL" id="CAB9530225.1"/>
    </source>
</evidence>
<sequence length="198" mass="22164">MVLKNWLNLAISTLYGWAKSFLLAVVSVVHTSCGWLMGSRAEWKTLFHTGNDAACVVRATTTFGFDERVQVASLRIQQHGSHNLYRVMVDGDFVVDRNEEGPIRGDCVAGAIYLPDASPWLPTTKKCKGENTKSLRGRSFMLTFPANAEGLDSLQITFIYPNESKMEAKEYIGMFEAVWSAMVEDNNNNKKKNDDKSD</sequence>
<keyword evidence="2" id="KW-1185">Reference proteome</keyword>
<reference evidence="1" key="1">
    <citation type="submission" date="2020-06" db="EMBL/GenBank/DDBJ databases">
        <authorList>
            <consortium name="Plant Systems Biology data submission"/>
        </authorList>
    </citation>
    <scope>NUCLEOTIDE SEQUENCE</scope>
    <source>
        <strain evidence="1">D6</strain>
    </source>
</reference>
<gene>
    <name evidence="1" type="ORF">SEMRO_2793_G337250.1</name>
</gene>